<proteinExistence type="predicted"/>
<keyword evidence="2" id="KW-1185">Reference proteome</keyword>
<evidence type="ECO:0000313" key="2">
    <source>
        <dbReference type="Proteomes" id="UP001379533"/>
    </source>
</evidence>
<dbReference type="EMBL" id="CP089982">
    <property type="protein sequence ID" value="WXA96745.1"/>
    <property type="molecule type" value="Genomic_DNA"/>
</dbReference>
<dbReference type="Proteomes" id="UP001379533">
    <property type="component" value="Chromosome"/>
</dbReference>
<organism evidence="1 2">
    <name type="scientific">Pendulispora brunnea</name>
    <dbReference type="NCBI Taxonomy" id="2905690"/>
    <lineage>
        <taxon>Bacteria</taxon>
        <taxon>Pseudomonadati</taxon>
        <taxon>Myxococcota</taxon>
        <taxon>Myxococcia</taxon>
        <taxon>Myxococcales</taxon>
        <taxon>Sorangiineae</taxon>
        <taxon>Pendulisporaceae</taxon>
        <taxon>Pendulispora</taxon>
    </lineage>
</organism>
<accession>A0ABZ2KGQ0</accession>
<gene>
    <name evidence="1" type="ORF">LZC95_07835</name>
</gene>
<evidence type="ECO:0000313" key="1">
    <source>
        <dbReference type="EMBL" id="WXA96745.1"/>
    </source>
</evidence>
<name>A0ABZ2KGQ0_9BACT</name>
<protein>
    <submittedName>
        <fullName evidence="1">Uncharacterized protein</fullName>
    </submittedName>
</protein>
<sequence>MKNVYAYVTGEHLGEATPELEEASEKAVEGVVGAAWVKGTTLYRVGTHHDMWLGMNLSVYVADASRGPLRNGS</sequence>
<dbReference type="RefSeq" id="WP_394847361.1">
    <property type="nucleotide sequence ID" value="NZ_CP089982.1"/>
</dbReference>
<reference evidence="1 2" key="1">
    <citation type="submission" date="2021-12" db="EMBL/GenBank/DDBJ databases">
        <title>Discovery of the Pendulisporaceae a myxobacterial family with distinct sporulation behavior and unique specialized metabolism.</title>
        <authorList>
            <person name="Garcia R."/>
            <person name="Popoff A."/>
            <person name="Bader C.D."/>
            <person name="Loehr J."/>
            <person name="Walesch S."/>
            <person name="Walt C."/>
            <person name="Boldt J."/>
            <person name="Bunk B."/>
            <person name="Haeckl F.J.F.P.J."/>
            <person name="Gunesch A.P."/>
            <person name="Birkelbach J."/>
            <person name="Nuebel U."/>
            <person name="Pietschmann T."/>
            <person name="Bach T."/>
            <person name="Mueller R."/>
        </authorList>
    </citation>
    <scope>NUCLEOTIDE SEQUENCE [LARGE SCALE GENOMIC DNA]</scope>
    <source>
        <strain evidence="1 2">MSr12523</strain>
    </source>
</reference>